<proteinExistence type="predicted"/>
<evidence type="ECO:0000313" key="1">
    <source>
        <dbReference type="EMBL" id="QYO78198.1"/>
    </source>
</evidence>
<sequence length="471" mass="50161">MAIIGMAMASGARSAENPICVDCLRVRVGPPTVVRGPFPDEIDAAFSALKLPDGTFRGFSANGATYAIDGPDLFDLNGPRRAVLEPGGAGSINDCGRWLTTARRTEGAVLGFVHQERQCDYDQGQTDKSMALARSTDDGLSWTDLGTVITGTDTPRPGTVTGEGDCSLVDGHDGYYYAYCLRNSDWQTIAARAPISEPTEWRKYHDEAWSTPGLGGDATAIGFVGTGAGYLEAPGWVAAVATDPWFGGLRLSLSADKVSFVDLDEPLLPIDGADWERPAATDLLAYATFLNPENGGNTLGNSFLLAYLYVPAGLGFESRYLVLREVSLTEEDAPLPVQAGVALTRWSDPAQGGFVTSTSPLTGDRATYHEDAVVAHMLTRAPDSQASIKFVECAKDVGGRVDHILAEAAQCAATGYVHERTAGWLFAREQPGSVPVYQCLSTRTRTHFASSAADCEGLGVRNFLLGYGLEP</sequence>
<gene>
    <name evidence="1" type="ORF">K1X15_06465</name>
</gene>
<dbReference type="SUPFAM" id="SSF75005">
    <property type="entry name" value="Arabinanase/levansucrase/invertase"/>
    <property type="match status" value="1"/>
</dbReference>
<accession>A0ABX8WIM1</accession>
<dbReference type="Proteomes" id="UP000825799">
    <property type="component" value="Chromosome"/>
</dbReference>
<dbReference type="InterPro" id="IPR023296">
    <property type="entry name" value="Glyco_hydro_beta-prop_sf"/>
</dbReference>
<protein>
    <recommendedName>
        <fullName evidence="3">Exo-alpha-sialidase</fullName>
    </recommendedName>
</protein>
<keyword evidence="2" id="KW-1185">Reference proteome</keyword>
<reference evidence="1 2" key="1">
    <citation type="submission" date="2021-08" db="EMBL/GenBank/DDBJ databases">
        <title>Devosia salina sp. nov., isolated from the South China Sea sediment.</title>
        <authorList>
            <person name="Zhou Z."/>
        </authorList>
    </citation>
    <scope>NUCLEOTIDE SEQUENCE [LARGE SCALE GENOMIC DNA]</scope>
    <source>
        <strain evidence="1 2">SCS-3</strain>
    </source>
</reference>
<evidence type="ECO:0000313" key="2">
    <source>
        <dbReference type="Proteomes" id="UP000825799"/>
    </source>
</evidence>
<organism evidence="1 2">
    <name type="scientific">Devosia salina</name>
    <dbReference type="NCBI Taxonomy" id="2860336"/>
    <lineage>
        <taxon>Bacteria</taxon>
        <taxon>Pseudomonadati</taxon>
        <taxon>Pseudomonadota</taxon>
        <taxon>Alphaproteobacteria</taxon>
        <taxon>Hyphomicrobiales</taxon>
        <taxon>Devosiaceae</taxon>
        <taxon>Devosia</taxon>
    </lineage>
</organism>
<name>A0ABX8WIM1_9HYPH</name>
<dbReference type="RefSeq" id="WP_220306677.1">
    <property type="nucleotide sequence ID" value="NZ_CP080590.1"/>
</dbReference>
<dbReference type="EMBL" id="CP080590">
    <property type="protein sequence ID" value="QYO78198.1"/>
    <property type="molecule type" value="Genomic_DNA"/>
</dbReference>
<evidence type="ECO:0008006" key="3">
    <source>
        <dbReference type="Google" id="ProtNLM"/>
    </source>
</evidence>